<evidence type="ECO:0000313" key="5">
    <source>
        <dbReference type="Proteomes" id="UP000236729"/>
    </source>
</evidence>
<dbReference type="Proteomes" id="UP000236729">
    <property type="component" value="Unassembled WGS sequence"/>
</dbReference>
<evidence type="ECO:0000259" key="1">
    <source>
        <dbReference type="Pfam" id="PF14082"/>
    </source>
</evidence>
<accession>A0A1H6ASB8</accession>
<name>A0A1H6ASB8_9PSEU</name>
<accession>A0A1I2D8Z9</accession>
<feature type="domain" description="Shedu protein SduA C-terminal" evidence="1">
    <location>
        <begin position="240"/>
        <end position="388"/>
    </location>
</feature>
<sequence>MTRPADWSLELQLEKVEERAVDPDVKAAIADAIRYLHSGRSQKRRGGRELVRLLEIARLRASEESEWHVVRQVQDSLDYLDGSLLRPDFEEYYRIHQDGPRNELNRDYVAHTFAAVYHFLEWHYRKILENRQTATVDEVLQQLIDLSNDGRFVDAPAERPGRYRIVRGRAEMALWLERVLRYRIEVEDPAGDSLRIVSSPDAIAVLADDEDGLALLRAAELKRQAESLAEVRRIAEDPDATEHAMQTKLQEQPWIFGGRFVGTDARRRLVPGDEIDIPLIRADGSLHVVELKRSRGASIVKRHRNAWVPTAEVHDAVSQVVNYLVGLDEHRQRIYEEFGIETRRASGLVLIGYPAGDTDAAEEDVNEALRLFNAHLSRIEVMTYKDLLDNADRALGWT</sequence>
<dbReference type="InterPro" id="IPR025359">
    <property type="entry name" value="SduA_C"/>
</dbReference>
<protein>
    <recommendedName>
        <fullName evidence="1">Shedu protein SduA C-terminal domain-containing protein</fullName>
    </recommendedName>
</protein>
<evidence type="ECO:0000313" key="4">
    <source>
        <dbReference type="Proteomes" id="UP000199690"/>
    </source>
</evidence>
<evidence type="ECO:0000313" key="3">
    <source>
        <dbReference type="EMBL" id="SFE76440.1"/>
    </source>
</evidence>
<dbReference type="Pfam" id="PF14082">
    <property type="entry name" value="SduA_C"/>
    <property type="match status" value="1"/>
</dbReference>
<reference evidence="4 5" key="1">
    <citation type="submission" date="2016-10" db="EMBL/GenBank/DDBJ databases">
        <authorList>
            <person name="Varghese N."/>
            <person name="Submissions S."/>
        </authorList>
    </citation>
    <scope>NUCLEOTIDE SEQUENCE [LARGE SCALE GENOMIC DNA]</scope>
    <source>
        <strain evidence="5">ATCC 20501</strain>
        <strain evidence="3 4">CGMCC 4.3529</strain>
    </source>
</reference>
<dbReference type="Proteomes" id="UP000199690">
    <property type="component" value="Unassembled WGS sequence"/>
</dbReference>
<evidence type="ECO:0000313" key="2">
    <source>
        <dbReference type="EMBL" id="SEG50726.1"/>
    </source>
</evidence>
<dbReference type="AlphaFoldDB" id="A0A1H6ASB8"/>
<proteinExistence type="predicted"/>
<dbReference type="RefSeq" id="WP_093357259.1">
    <property type="nucleotide sequence ID" value="NZ_JBEPDV010000353.1"/>
</dbReference>
<dbReference type="EMBL" id="FOME01000014">
    <property type="protein sequence ID" value="SFE76440.1"/>
    <property type="molecule type" value="Genomic_DNA"/>
</dbReference>
<keyword evidence="4" id="KW-1185">Reference proteome</keyword>
<dbReference type="EMBL" id="FNVB01000003">
    <property type="protein sequence ID" value="SEG50726.1"/>
    <property type="molecule type" value="Genomic_DNA"/>
</dbReference>
<gene>
    <name evidence="2" type="ORF">SAMN02982929_02435</name>
    <name evidence="3" type="ORF">SAMN05216506_11443</name>
</gene>
<reference evidence="2" key="2">
    <citation type="submission" date="2016-10" db="EMBL/GenBank/DDBJ databases">
        <authorList>
            <person name="de Groot N.N."/>
        </authorList>
    </citation>
    <scope>NUCLEOTIDE SEQUENCE [LARGE SCALE GENOMIC DNA]</scope>
    <source>
        <strain evidence="2">ATCC 20501</strain>
    </source>
</reference>
<organism evidence="2 5">
    <name type="scientific">Saccharopolyspora kobensis</name>
    <dbReference type="NCBI Taxonomy" id="146035"/>
    <lineage>
        <taxon>Bacteria</taxon>
        <taxon>Bacillati</taxon>
        <taxon>Actinomycetota</taxon>
        <taxon>Actinomycetes</taxon>
        <taxon>Pseudonocardiales</taxon>
        <taxon>Pseudonocardiaceae</taxon>
        <taxon>Saccharopolyspora</taxon>
    </lineage>
</organism>